<sequence length="180" mass="19621">MALPLILVVGATLLVLNPVLNPGPLFFRQERMGRGRVTFTMWKFRTMTPAAPGLQRAADTGVETDRITRLGAVLRTYRIDELPNFLNVLTGEMSVIGPRPDAAHHARHFLEQIPHYAARYAARPGITGLAQVEAGYAEGVEATARKAAYDEIYVARASLALDLRILLRTVTVVASGSGAR</sequence>
<dbReference type="GO" id="GO:0000271">
    <property type="term" value="P:polysaccharide biosynthetic process"/>
    <property type="evidence" value="ECO:0007669"/>
    <property type="project" value="UniProtKB-KW"/>
</dbReference>
<accession>A0A225NV29</accession>
<feature type="domain" description="Bacterial sugar transferase" evidence="3">
    <location>
        <begin position="6"/>
        <end position="174"/>
    </location>
</feature>
<dbReference type="Pfam" id="PF02397">
    <property type="entry name" value="Bac_transf"/>
    <property type="match status" value="1"/>
</dbReference>
<comment type="similarity">
    <text evidence="1">Belongs to the bacterial sugar transferase family.</text>
</comment>
<dbReference type="EMBL" id="AQQR01000001">
    <property type="protein sequence ID" value="OWU78010.1"/>
    <property type="molecule type" value="Genomic_DNA"/>
</dbReference>
<dbReference type="GO" id="GO:0016780">
    <property type="term" value="F:phosphotransferase activity, for other substituted phosphate groups"/>
    <property type="evidence" value="ECO:0007669"/>
    <property type="project" value="TreeGrafter"/>
</dbReference>
<evidence type="ECO:0000313" key="5">
    <source>
        <dbReference type="Proteomes" id="UP000215377"/>
    </source>
</evidence>
<dbReference type="PANTHER" id="PTHR30576">
    <property type="entry name" value="COLANIC BIOSYNTHESIS UDP-GLUCOSE LIPID CARRIER TRANSFERASE"/>
    <property type="match status" value="1"/>
</dbReference>
<organism evidence="4 5">
    <name type="scientific">Marinibacterium profundimaris</name>
    <dbReference type="NCBI Taxonomy" id="1679460"/>
    <lineage>
        <taxon>Bacteria</taxon>
        <taxon>Pseudomonadati</taxon>
        <taxon>Pseudomonadota</taxon>
        <taxon>Alphaproteobacteria</taxon>
        <taxon>Rhodobacterales</taxon>
        <taxon>Paracoccaceae</taxon>
        <taxon>Marinibacterium</taxon>
    </lineage>
</organism>
<evidence type="ECO:0000256" key="1">
    <source>
        <dbReference type="ARBA" id="ARBA00006464"/>
    </source>
</evidence>
<keyword evidence="5" id="KW-1185">Reference proteome</keyword>
<name>A0A225NV29_9RHOB</name>
<dbReference type="AlphaFoldDB" id="A0A225NV29"/>
<dbReference type="Proteomes" id="UP000215377">
    <property type="component" value="Unassembled WGS sequence"/>
</dbReference>
<gene>
    <name evidence="4" type="ORF">ATO3_01230</name>
</gene>
<dbReference type="PANTHER" id="PTHR30576:SF0">
    <property type="entry name" value="UNDECAPRENYL-PHOSPHATE N-ACETYLGALACTOSAMINYL 1-PHOSPHATE TRANSFERASE-RELATED"/>
    <property type="match status" value="1"/>
</dbReference>
<keyword evidence="2" id="KW-0270">Exopolysaccharide synthesis</keyword>
<proteinExistence type="inferred from homology"/>
<dbReference type="InterPro" id="IPR003362">
    <property type="entry name" value="Bact_transf"/>
</dbReference>
<comment type="caution">
    <text evidence="4">The sequence shown here is derived from an EMBL/GenBank/DDBJ whole genome shotgun (WGS) entry which is preliminary data.</text>
</comment>
<evidence type="ECO:0000256" key="2">
    <source>
        <dbReference type="ARBA" id="ARBA00023169"/>
    </source>
</evidence>
<evidence type="ECO:0000259" key="3">
    <source>
        <dbReference type="Pfam" id="PF02397"/>
    </source>
</evidence>
<protein>
    <recommendedName>
        <fullName evidence="3">Bacterial sugar transferase domain-containing protein</fullName>
    </recommendedName>
</protein>
<evidence type="ECO:0000313" key="4">
    <source>
        <dbReference type="EMBL" id="OWU78010.1"/>
    </source>
</evidence>
<reference evidence="4 5" key="1">
    <citation type="submission" date="2013-04" db="EMBL/GenBank/DDBJ databases">
        <title>Oceanicola sp. 22II1-22F33 Genome Sequencing.</title>
        <authorList>
            <person name="Lai Q."/>
            <person name="Li G."/>
            <person name="Shao Z."/>
        </authorList>
    </citation>
    <scope>NUCLEOTIDE SEQUENCE [LARGE SCALE GENOMIC DNA]</scope>
    <source>
        <strain evidence="4 5">22II1-22F33</strain>
    </source>
</reference>